<dbReference type="SUPFAM" id="SSF53098">
    <property type="entry name" value="Ribonuclease H-like"/>
    <property type="match status" value="1"/>
</dbReference>
<reference evidence="11 12" key="1">
    <citation type="journal article" date="2019" name="Sci. Rep.">
        <title>Orb-weaving spider Araneus ventricosus genome elucidates the spidroin gene catalogue.</title>
        <authorList>
            <person name="Kono N."/>
            <person name="Nakamura H."/>
            <person name="Ohtoshi R."/>
            <person name="Moran D.A.P."/>
            <person name="Shinohara A."/>
            <person name="Yoshida Y."/>
            <person name="Fujiwara M."/>
            <person name="Mori M."/>
            <person name="Tomita M."/>
            <person name="Arakawa K."/>
        </authorList>
    </citation>
    <scope>NUCLEOTIDE SEQUENCE [LARGE SCALE GENOMIC DNA]</scope>
</reference>
<keyword evidence="6" id="KW-0967">Endosome</keyword>
<feature type="compositionally biased region" description="Acidic residues" evidence="9">
    <location>
        <begin position="340"/>
        <end position="349"/>
    </location>
</feature>
<keyword evidence="8 10" id="KW-0472">Membrane</keyword>
<dbReference type="InterPro" id="IPR043445">
    <property type="entry name" value="TMEPAI/LRAD4"/>
</dbReference>
<dbReference type="OrthoDB" id="10038550at2759"/>
<evidence type="ECO:0000256" key="5">
    <source>
        <dbReference type="ARBA" id="ARBA00022700"/>
    </source>
</evidence>
<keyword evidence="7 10" id="KW-1133">Transmembrane helix</keyword>
<evidence type="ECO:0000256" key="10">
    <source>
        <dbReference type="SAM" id="Phobius"/>
    </source>
</evidence>
<dbReference type="InterPro" id="IPR012337">
    <property type="entry name" value="RNaseH-like_sf"/>
</dbReference>
<feature type="transmembrane region" description="Helical" evidence="10">
    <location>
        <begin position="70"/>
        <end position="94"/>
    </location>
</feature>
<keyword evidence="4 10" id="KW-0812">Transmembrane</keyword>
<dbReference type="EMBL" id="BGPR01000325">
    <property type="protein sequence ID" value="GBM13301.1"/>
    <property type="molecule type" value="Genomic_DNA"/>
</dbReference>
<sequence>MGGSHPFVSQLCWTCVCVSRNLRNRSPTGNGARKADLSLPWPSAMPTAFCRLGYRRGRLYSQVVSAARSYMSAVQIFIIVITVLFAVGIITCVLSHYKMGARSWSDQRNRQQPSTRQQPCPQQQQYTYSLTPTTASMMYTPATVQERQRLEAGAHQDHLVRLHSVQTDLALNLPHSITLPDGEEGPRCDTKLLKLQDPEQHAEITRSFIRPPPNRTVPDGNSLPPFRSNSVGLLQKPTTPPLTATDTSVLVTRSHSVSSSNAHGGYSRGPPVSNPSVTSHIWLPSVAMNSRMSGTSNRTYGCTQVVTDSKYDSTDPPPPYSDVVNQWDVNTKEKRYITSDESDTDDEDTNDTHEEQGVTVTTTTDPRNLHLSRVEVIPRYNDLFQKVWKVVKLFKRSPAKYDMYLQKYVKEDTGKELSLILDCRTRWNSLLVMIERFHKLKVCIDKVLIDIGSDTTFRDLEWSKIKDPIESLQVFKLAVEAICRRDSTLLTAETILKFILEKLVTQGTMLSAELSEALRVRIKERRTVVTGILIYLQNLKNMMMIQDELMIHLLCRKNIYTTRSEKYLRKSYSR</sequence>
<feature type="compositionally biased region" description="Polar residues" evidence="9">
    <location>
        <begin position="253"/>
        <end position="262"/>
    </location>
</feature>
<dbReference type="GO" id="GO:0031901">
    <property type="term" value="C:early endosome membrane"/>
    <property type="evidence" value="ECO:0007669"/>
    <property type="project" value="UniProtKB-SubCell"/>
</dbReference>
<dbReference type="GO" id="GO:0000139">
    <property type="term" value="C:Golgi membrane"/>
    <property type="evidence" value="ECO:0007669"/>
    <property type="project" value="TreeGrafter"/>
</dbReference>
<proteinExistence type="inferred from homology"/>
<feature type="compositionally biased region" description="Low complexity" evidence="9">
    <location>
        <begin position="110"/>
        <end position="123"/>
    </location>
</feature>
<feature type="region of interest" description="Disordered" evidence="9">
    <location>
        <begin position="336"/>
        <end position="364"/>
    </location>
</feature>
<comment type="caution">
    <text evidence="11">The sequence shown here is derived from an EMBL/GenBank/DDBJ whole genome shotgun (WGS) entry which is preliminary data.</text>
</comment>
<keyword evidence="12" id="KW-1185">Reference proteome</keyword>
<dbReference type="AlphaFoldDB" id="A0A4Y2D9D0"/>
<feature type="region of interest" description="Disordered" evidence="9">
    <location>
        <begin position="104"/>
        <end position="123"/>
    </location>
</feature>
<dbReference type="Proteomes" id="UP000499080">
    <property type="component" value="Unassembled WGS sequence"/>
</dbReference>
<comment type="subcellular location">
    <subcellularLocation>
        <location evidence="1">Early endosome membrane</location>
    </subcellularLocation>
    <subcellularLocation>
        <location evidence="2">Endosome membrane</location>
        <topology evidence="2">Single-pass membrane protein</topology>
    </subcellularLocation>
</comment>
<evidence type="ECO:0000256" key="3">
    <source>
        <dbReference type="ARBA" id="ARBA00009908"/>
    </source>
</evidence>
<evidence type="ECO:0000256" key="1">
    <source>
        <dbReference type="ARBA" id="ARBA00004146"/>
    </source>
</evidence>
<dbReference type="GO" id="GO:0009968">
    <property type="term" value="P:negative regulation of signal transduction"/>
    <property type="evidence" value="ECO:0007669"/>
    <property type="project" value="UniProtKB-KW"/>
</dbReference>
<keyword evidence="5" id="KW-0734">Signal transduction inhibitor</keyword>
<evidence type="ECO:0000256" key="6">
    <source>
        <dbReference type="ARBA" id="ARBA00022753"/>
    </source>
</evidence>
<dbReference type="GO" id="GO:0070412">
    <property type="term" value="F:R-SMAD binding"/>
    <property type="evidence" value="ECO:0007669"/>
    <property type="project" value="InterPro"/>
</dbReference>
<feature type="region of interest" description="Disordered" evidence="9">
    <location>
        <begin position="253"/>
        <end position="274"/>
    </location>
</feature>
<evidence type="ECO:0000256" key="8">
    <source>
        <dbReference type="ARBA" id="ARBA00023136"/>
    </source>
</evidence>
<name>A0A4Y2D9D0_ARAVE</name>
<evidence type="ECO:0000313" key="12">
    <source>
        <dbReference type="Proteomes" id="UP000499080"/>
    </source>
</evidence>
<evidence type="ECO:0000313" key="11">
    <source>
        <dbReference type="EMBL" id="GBM13301.1"/>
    </source>
</evidence>
<evidence type="ECO:0000256" key="7">
    <source>
        <dbReference type="ARBA" id="ARBA00022989"/>
    </source>
</evidence>
<evidence type="ECO:0000256" key="4">
    <source>
        <dbReference type="ARBA" id="ARBA00022692"/>
    </source>
</evidence>
<comment type="similarity">
    <text evidence="3">Belongs to the PMEPA1 family.</text>
</comment>
<accession>A0A4Y2D9D0</accession>
<dbReference type="PANTHER" id="PTHR16514:SF3">
    <property type="entry name" value="LOW-DENSITY LIPOPROTEIN RECEPTOR CLASS A DOMAIN-CONTAINING PROTEIN 4-LIKE ISOFORM X1"/>
    <property type="match status" value="1"/>
</dbReference>
<dbReference type="PANTHER" id="PTHR16514">
    <property type="entry name" value="LOW DENSITY LIPOPROTEIN RECEPTOR CLASS A DOMAIN-CONTAINING 4A"/>
    <property type="match status" value="1"/>
</dbReference>
<gene>
    <name evidence="11" type="ORF">AVEN_226286_1</name>
</gene>
<protein>
    <submittedName>
        <fullName evidence="11">Uncharacterized protein</fullName>
    </submittedName>
</protein>
<organism evidence="11 12">
    <name type="scientific">Araneus ventricosus</name>
    <name type="common">Orbweaver spider</name>
    <name type="synonym">Epeira ventricosa</name>
    <dbReference type="NCBI Taxonomy" id="182803"/>
    <lineage>
        <taxon>Eukaryota</taxon>
        <taxon>Metazoa</taxon>
        <taxon>Ecdysozoa</taxon>
        <taxon>Arthropoda</taxon>
        <taxon>Chelicerata</taxon>
        <taxon>Arachnida</taxon>
        <taxon>Araneae</taxon>
        <taxon>Araneomorphae</taxon>
        <taxon>Entelegynae</taxon>
        <taxon>Araneoidea</taxon>
        <taxon>Araneidae</taxon>
        <taxon>Araneus</taxon>
    </lineage>
</organism>
<evidence type="ECO:0000256" key="9">
    <source>
        <dbReference type="SAM" id="MobiDB-lite"/>
    </source>
</evidence>
<evidence type="ECO:0000256" key="2">
    <source>
        <dbReference type="ARBA" id="ARBA00004190"/>
    </source>
</evidence>